<gene>
    <name evidence="2" type="ORF">Prum_081080</name>
</gene>
<evidence type="ECO:0000313" key="2">
    <source>
        <dbReference type="EMBL" id="GFJ94466.1"/>
    </source>
</evidence>
<dbReference type="Proteomes" id="UP000482960">
    <property type="component" value="Unassembled WGS sequence"/>
</dbReference>
<feature type="domain" description="SnoaL-like" evidence="1">
    <location>
        <begin position="10"/>
        <end position="108"/>
    </location>
</feature>
<reference evidence="2 3" key="1">
    <citation type="submission" date="2020-03" db="EMBL/GenBank/DDBJ databases">
        <title>Whole genome shotgun sequence of Phytohabitans rumicis NBRC 108638.</title>
        <authorList>
            <person name="Komaki H."/>
            <person name="Tamura T."/>
        </authorList>
    </citation>
    <scope>NUCLEOTIDE SEQUENCE [LARGE SCALE GENOMIC DNA]</scope>
    <source>
        <strain evidence="2 3">NBRC 108638</strain>
    </source>
</reference>
<protein>
    <recommendedName>
        <fullName evidence="1">SnoaL-like domain-containing protein</fullName>
    </recommendedName>
</protein>
<reference evidence="2 3" key="2">
    <citation type="submission" date="2020-03" db="EMBL/GenBank/DDBJ databases">
        <authorList>
            <person name="Ichikawa N."/>
            <person name="Kimura A."/>
            <person name="Kitahashi Y."/>
            <person name="Uohara A."/>
        </authorList>
    </citation>
    <scope>NUCLEOTIDE SEQUENCE [LARGE SCALE GENOMIC DNA]</scope>
    <source>
        <strain evidence="2 3">NBRC 108638</strain>
    </source>
</reference>
<dbReference type="InterPro" id="IPR032710">
    <property type="entry name" value="NTF2-like_dom_sf"/>
</dbReference>
<dbReference type="InterPro" id="IPR037401">
    <property type="entry name" value="SnoaL-like"/>
</dbReference>
<dbReference type="AlphaFoldDB" id="A0A6V8LJW5"/>
<comment type="caution">
    <text evidence="2">The sequence shown here is derived from an EMBL/GenBank/DDBJ whole genome shotgun (WGS) entry which is preliminary data.</text>
</comment>
<evidence type="ECO:0000313" key="3">
    <source>
        <dbReference type="Proteomes" id="UP000482960"/>
    </source>
</evidence>
<proteinExistence type="predicted"/>
<dbReference type="Pfam" id="PF12680">
    <property type="entry name" value="SnoaL_2"/>
    <property type="match status" value="1"/>
</dbReference>
<dbReference type="EMBL" id="BLPG01000001">
    <property type="protein sequence ID" value="GFJ94466.1"/>
    <property type="molecule type" value="Genomic_DNA"/>
</dbReference>
<keyword evidence="3" id="KW-1185">Reference proteome</keyword>
<dbReference type="Gene3D" id="3.10.450.50">
    <property type="match status" value="1"/>
</dbReference>
<accession>A0A6V8LJW5</accession>
<sequence length="122" mass="14060">MTLMGVTEWVEAYERAWRTPGTDVVATLFTPDASYLQGPYHRPVVGLPAIRAMWEEERDGPDEAFEMSHEVVAVDGDTAVVRLQVRYGPPVNQEWRDLWILRFAGDGRCRWFEEWPIAPSDH</sequence>
<organism evidence="2 3">
    <name type="scientific">Phytohabitans rumicis</name>
    <dbReference type="NCBI Taxonomy" id="1076125"/>
    <lineage>
        <taxon>Bacteria</taxon>
        <taxon>Bacillati</taxon>
        <taxon>Actinomycetota</taxon>
        <taxon>Actinomycetes</taxon>
        <taxon>Micromonosporales</taxon>
        <taxon>Micromonosporaceae</taxon>
    </lineage>
</organism>
<evidence type="ECO:0000259" key="1">
    <source>
        <dbReference type="Pfam" id="PF12680"/>
    </source>
</evidence>
<name>A0A6V8LJW5_9ACTN</name>
<dbReference type="SUPFAM" id="SSF54427">
    <property type="entry name" value="NTF2-like"/>
    <property type="match status" value="1"/>
</dbReference>